<dbReference type="InterPro" id="IPR019734">
    <property type="entry name" value="TPR_rpt"/>
</dbReference>
<name>A0A2A9M599_BESBE</name>
<dbReference type="InterPro" id="IPR011990">
    <property type="entry name" value="TPR-like_helical_dom_sf"/>
</dbReference>
<evidence type="ECO:0000256" key="1">
    <source>
        <dbReference type="ARBA" id="ARBA00022737"/>
    </source>
</evidence>
<dbReference type="GeneID" id="40307968"/>
<accession>A0A2A9M599</accession>
<dbReference type="STRING" id="94643.A0A2A9M599"/>
<dbReference type="PANTHER" id="PTHR11242:SF0">
    <property type="entry name" value="TPR_REGION DOMAIN-CONTAINING PROTEIN"/>
    <property type="match status" value="1"/>
</dbReference>
<gene>
    <name evidence="4" type="ORF">BESB_029160</name>
</gene>
<sequence>MGLRRGKKTDSGEEASPHFSLRNPLFPKHEERSPKTEKDAEDAEGVTVEENKEANYDRSKHERYIRHGKKGDGHANRAILTTLKKNPFSKKKGNSEFCVEDSPATLPHETQQASTSDETNTGRRDAPVSVTHKAPVFSKGERDSTQLLYPPSQPVSQSNMCQLSDSLLFGISTDKNCGSFERGDSGTEQRGQTSPWGATLGYHRSFRERLADSEIIGTRKQEDGPFQPRFPVGAAEKTLAVPASASIQEPDPPMMIHRYDKEAGKILQPVTVADVCAEAAQSERQQQIMESLRGKTWREKLQWGLDTKNLGNSLYQQKKYAEATKAYQDCLLALDLGSSADVQEAAQQQLQIPVVLNLAACMLATKAYERCKALCNVALDLEPHSLKAIFRRALACFHLGELEEAKQDFRHAYSMCASSPPPEVESDVETLEQRHPTKLETKSHSLLSVKSNKDFVSGVPANADDREKFLKKVRYYLHAIAQQQQRYAKACQKMFQDEFPDGVDQTAEGNDGRAGLGRLSSNAPWMSPLAIFKGSKCSFCARRAGKKDPKSK</sequence>
<dbReference type="KEGG" id="bbes:BESB_029160"/>
<keyword evidence="5" id="KW-1185">Reference proteome</keyword>
<dbReference type="InterPro" id="IPR039663">
    <property type="entry name" value="AIP/AIPL1/TTC9"/>
</dbReference>
<proteinExistence type="predicted"/>
<feature type="region of interest" description="Disordered" evidence="3">
    <location>
        <begin position="180"/>
        <end position="199"/>
    </location>
</feature>
<dbReference type="RefSeq" id="XP_029215490.1">
    <property type="nucleotide sequence ID" value="XM_029361590.1"/>
</dbReference>
<protein>
    <submittedName>
        <fullName evidence="4">Uncharacterized protein</fullName>
    </submittedName>
</protein>
<comment type="caution">
    <text evidence="4">The sequence shown here is derived from an EMBL/GenBank/DDBJ whole genome shotgun (WGS) entry which is preliminary data.</text>
</comment>
<keyword evidence="2" id="KW-0802">TPR repeat</keyword>
<feature type="compositionally biased region" description="Polar residues" evidence="3">
    <location>
        <begin position="108"/>
        <end position="119"/>
    </location>
</feature>
<dbReference type="SMART" id="SM00028">
    <property type="entry name" value="TPR"/>
    <property type="match status" value="3"/>
</dbReference>
<dbReference type="EMBL" id="NWUJ01000015">
    <property type="protein sequence ID" value="PFH31481.1"/>
    <property type="molecule type" value="Genomic_DNA"/>
</dbReference>
<dbReference type="AlphaFoldDB" id="A0A2A9M599"/>
<feature type="compositionally biased region" description="Basic and acidic residues" evidence="3">
    <location>
        <begin position="27"/>
        <end position="38"/>
    </location>
</feature>
<evidence type="ECO:0000313" key="4">
    <source>
        <dbReference type="EMBL" id="PFH31481.1"/>
    </source>
</evidence>
<evidence type="ECO:0000256" key="2">
    <source>
        <dbReference type="ARBA" id="ARBA00022803"/>
    </source>
</evidence>
<feature type="region of interest" description="Disordered" evidence="3">
    <location>
        <begin position="1"/>
        <end position="146"/>
    </location>
</feature>
<organism evidence="4 5">
    <name type="scientific">Besnoitia besnoiti</name>
    <name type="common">Apicomplexan protozoan</name>
    <dbReference type="NCBI Taxonomy" id="94643"/>
    <lineage>
        <taxon>Eukaryota</taxon>
        <taxon>Sar</taxon>
        <taxon>Alveolata</taxon>
        <taxon>Apicomplexa</taxon>
        <taxon>Conoidasida</taxon>
        <taxon>Coccidia</taxon>
        <taxon>Eucoccidiorida</taxon>
        <taxon>Eimeriorina</taxon>
        <taxon>Sarcocystidae</taxon>
        <taxon>Besnoitia</taxon>
    </lineage>
</organism>
<dbReference type="OrthoDB" id="329548at2759"/>
<keyword evidence="1" id="KW-0677">Repeat</keyword>
<reference evidence="4 5" key="1">
    <citation type="submission" date="2017-09" db="EMBL/GenBank/DDBJ databases">
        <title>Genome sequencing of Besnoitia besnoiti strain Bb-Ger1.</title>
        <authorList>
            <person name="Schares G."/>
            <person name="Venepally P."/>
            <person name="Lorenzi H.A."/>
        </authorList>
    </citation>
    <scope>NUCLEOTIDE SEQUENCE [LARGE SCALE GENOMIC DNA]</scope>
    <source>
        <strain evidence="4 5">Bb-Ger1</strain>
    </source>
</reference>
<evidence type="ECO:0000313" key="5">
    <source>
        <dbReference type="Proteomes" id="UP000224006"/>
    </source>
</evidence>
<dbReference type="Gene3D" id="1.25.40.10">
    <property type="entry name" value="Tetratricopeptide repeat domain"/>
    <property type="match status" value="1"/>
</dbReference>
<dbReference type="VEuPathDB" id="ToxoDB:BESB_029160"/>
<dbReference type="PANTHER" id="PTHR11242">
    <property type="entry name" value="ARYL HYDROCARBON RECEPTOR INTERACTING PROTEIN RELATED"/>
    <property type="match status" value="1"/>
</dbReference>
<dbReference type="SUPFAM" id="SSF48452">
    <property type="entry name" value="TPR-like"/>
    <property type="match status" value="1"/>
</dbReference>
<evidence type="ECO:0000256" key="3">
    <source>
        <dbReference type="SAM" id="MobiDB-lite"/>
    </source>
</evidence>
<feature type="compositionally biased region" description="Basic and acidic residues" evidence="3">
    <location>
        <begin position="49"/>
        <end position="62"/>
    </location>
</feature>
<dbReference type="Proteomes" id="UP000224006">
    <property type="component" value="Unassembled WGS sequence"/>
</dbReference>